<reference evidence="1" key="1">
    <citation type="journal article" date="2012" name="Proc. Natl. Acad. Sci. U.S.A.">
        <title>Antigenic diversity is generated by distinct evolutionary mechanisms in African trypanosome species.</title>
        <authorList>
            <person name="Jackson A.P."/>
            <person name="Berry A."/>
            <person name="Aslett M."/>
            <person name="Allison H.C."/>
            <person name="Burton P."/>
            <person name="Vavrova-Anderson J."/>
            <person name="Brown R."/>
            <person name="Browne H."/>
            <person name="Corton N."/>
            <person name="Hauser H."/>
            <person name="Gamble J."/>
            <person name="Gilderthorp R."/>
            <person name="Marcello L."/>
            <person name="McQuillan J."/>
            <person name="Otto T.D."/>
            <person name="Quail M.A."/>
            <person name="Sanders M.J."/>
            <person name="van Tonder A."/>
            <person name="Ginger M.L."/>
            <person name="Field M.C."/>
            <person name="Barry J.D."/>
            <person name="Hertz-Fowler C."/>
            <person name="Berriman M."/>
        </authorList>
    </citation>
    <scope>NUCLEOTIDE SEQUENCE</scope>
    <source>
        <strain evidence="1">Y486</strain>
    </source>
</reference>
<dbReference type="VEuPathDB" id="TriTrypDB:TvY486_1107400"/>
<gene>
    <name evidence="1" type="ORF">TVY486_1107400</name>
</gene>
<organism evidence="1">
    <name type="scientific">Trypanosoma vivax (strain Y486)</name>
    <dbReference type="NCBI Taxonomy" id="1055687"/>
    <lineage>
        <taxon>Eukaryota</taxon>
        <taxon>Discoba</taxon>
        <taxon>Euglenozoa</taxon>
        <taxon>Kinetoplastea</taxon>
        <taxon>Metakinetoplastina</taxon>
        <taxon>Trypanosomatida</taxon>
        <taxon>Trypanosomatidae</taxon>
        <taxon>Trypanosoma</taxon>
        <taxon>Duttonella</taxon>
    </lineage>
</organism>
<dbReference type="EMBL" id="HE573027">
    <property type="protein sequence ID" value="CCC53256.1"/>
    <property type="molecule type" value="Genomic_DNA"/>
</dbReference>
<accession>G0UBQ8</accession>
<proteinExistence type="predicted"/>
<sequence length="142" mass="15149">MTMPASGASLPEGLRRIMLLSSNLCNGEATADVEKQTDDGEEGGAPLSVAQLLAIVQALRKQFAQLVATVAADCADGTALKSTEEQLEILSQHVKALQKGIRGKNVQCARIALCEYLAREVEMRRRAVGRMRAAINIAKGSI</sequence>
<protein>
    <submittedName>
        <fullName evidence="1">Uncharacterized protein</fullName>
    </submittedName>
</protein>
<evidence type="ECO:0000313" key="1">
    <source>
        <dbReference type="EMBL" id="CCC53256.1"/>
    </source>
</evidence>
<name>G0UBQ8_TRYVY</name>
<dbReference type="AlphaFoldDB" id="G0UBQ8"/>